<keyword evidence="2" id="KW-1185">Reference proteome</keyword>
<evidence type="ECO:0000313" key="2">
    <source>
        <dbReference type="Proteomes" id="UP000004245"/>
    </source>
</evidence>
<dbReference type="HOGENOM" id="CLU_086002_0_0_11"/>
<organism evidence="1 2">
    <name type="scientific">Prescottella equi ATCC 33707</name>
    <dbReference type="NCBI Taxonomy" id="525370"/>
    <lineage>
        <taxon>Bacteria</taxon>
        <taxon>Bacillati</taxon>
        <taxon>Actinomycetota</taxon>
        <taxon>Actinomycetes</taxon>
        <taxon>Mycobacteriales</taxon>
        <taxon>Nocardiaceae</taxon>
        <taxon>Prescottella</taxon>
    </lineage>
</organism>
<evidence type="ECO:0000313" key="1">
    <source>
        <dbReference type="EMBL" id="EGD22139.1"/>
    </source>
</evidence>
<name>E9T6F2_RHOHA</name>
<dbReference type="EMBL" id="ADNW02000024">
    <property type="protein sequence ID" value="EGD22139.1"/>
    <property type="molecule type" value="Genomic_DNA"/>
</dbReference>
<sequence length="301" mass="31295">MSPYMLLAFTAPHAMSDGGTRGHRHAVLCSVTVSSPSATLTVWAASWLAGDSAPDDVIDALQQWAPMHLVGAADAETALATDLGWPGVQDGGAPILLRLVRRSIANPGGLRLVLPAPGDVRGLPAGSPFARAALDAGEGVIVGEPGQPGIGLVPVVEGPDVLRWTVHSIAAVPPVAEHTGLGEAEYAMREAIRDAADALLQLSSVQTGRADGDPRRRIAEALDDRAHHRYPDSMPTRALRILDSSDQVAAILSVAEHDSPTEAPSATGAAAREELLRPLWSAVRTARVAAVSASARDAHRA</sequence>
<dbReference type="AlphaFoldDB" id="E9T6F2"/>
<dbReference type="Proteomes" id="UP000004245">
    <property type="component" value="Unassembled WGS sequence"/>
</dbReference>
<accession>E9T6F2</accession>
<gene>
    <name evidence="1" type="ORF">HMPREF0724_14358</name>
</gene>
<comment type="caution">
    <text evidence="1">The sequence shown here is derived from an EMBL/GenBank/DDBJ whole genome shotgun (WGS) entry which is preliminary data.</text>
</comment>
<proteinExistence type="predicted"/>
<protein>
    <submittedName>
        <fullName evidence="1">Uncharacterized protein</fullName>
    </submittedName>
</protein>
<dbReference type="STRING" id="43767.A6I91_15710"/>
<reference evidence="1" key="1">
    <citation type="submission" date="2011-01" db="EMBL/GenBank/DDBJ databases">
        <authorList>
            <person name="Muzny D."/>
            <person name="Qin X."/>
            <person name="Buhay C."/>
            <person name="Dugan-Rocha S."/>
            <person name="Ding Y."/>
            <person name="Chen G."/>
            <person name="Hawes A."/>
            <person name="Holder M."/>
            <person name="Jhangiani S."/>
            <person name="Johnson A."/>
            <person name="Khan Z."/>
            <person name="Li Z."/>
            <person name="Liu W."/>
            <person name="Liu X."/>
            <person name="Perez L."/>
            <person name="Shen H."/>
            <person name="Wang Q."/>
            <person name="Watt J."/>
            <person name="Xi L."/>
            <person name="Xin Y."/>
            <person name="Zhou J."/>
            <person name="Deng J."/>
            <person name="Jiang H."/>
            <person name="Liu Y."/>
            <person name="Qu J."/>
            <person name="Song X.-Z."/>
            <person name="Zhang L."/>
            <person name="Villasana D."/>
            <person name="Johnson A."/>
            <person name="Liu J."/>
            <person name="Liyanage D."/>
            <person name="Lorensuhewa L."/>
            <person name="Robinson T."/>
            <person name="Song A."/>
            <person name="Song B.-B."/>
            <person name="Dinh H."/>
            <person name="Thornton R."/>
            <person name="Coyle M."/>
            <person name="Francisco L."/>
            <person name="Jackson L."/>
            <person name="Javaid M."/>
            <person name="Korchina V."/>
            <person name="Kovar C."/>
            <person name="Mata R."/>
            <person name="Mathew T."/>
            <person name="Ngo R."/>
            <person name="Nguyen L."/>
            <person name="Nguyen N."/>
            <person name="Okwuonu G."/>
            <person name="Ongeri F."/>
            <person name="Pham C."/>
            <person name="Simmons D."/>
            <person name="Wilczek-Boney K."/>
            <person name="Hale W."/>
            <person name="Jakkamsetti A."/>
            <person name="Pham P."/>
            <person name="Ruth R."/>
            <person name="San Lucas F."/>
            <person name="Warren J."/>
            <person name="Zhang J."/>
            <person name="Zhao Z."/>
            <person name="Zhou C."/>
            <person name="Zhu D."/>
            <person name="Lee S."/>
            <person name="Bess C."/>
            <person name="Blankenburg K."/>
            <person name="Forbes L."/>
            <person name="Fu Q."/>
            <person name="Gubbala S."/>
            <person name="Hirani K."/>
            <person name="Jayaseelan J.C."/>
            <person name="Lara F."/>
            <person name="Munidasa M."/>
            <person name="Palculict T."/>
            <person name="Patil S."/>
            <person name="Pu L.-L."/>
            <person name="Saada N."/>
            <person name="Tang L."/>
            <person name="Weissenberger G."/>
            <person name="Zhu Y."/>
            <person name="Hemphill L."/>
            <person name="Shang Y."/>
            <person name="Youmans B."/>
            <person name="Ayvaz T."/>
            <person name="Ross M."/>
            <person name="Santibanez J."/>
            <person name="Aqrawi P."/>
            <person name="Gross S."/>
            <person name="Joshi V."/>
            <person name="Fowler G."/>
            <person name="Nazareth L."/>
            <person name="Reid J."/>
            <person name="Worley K."/>
            <person name="Petrosino J."/>
            <person name="Highlander S."/>
            <person name="Gibbs R."/>
        </authorList>
    </citation>
    <scope>NUCLEOTIDE SEQUENCE [LARGE SCALE GENOMIC DNA]</scope>
    <source>
        <strain evidence="1">ATCC 33707</strain>
    </source>
</reference>